<accession>A0A2I1R0G5</accession>
<sequence>MQIGLGALAAKFTPEEQEKFKRQAEWRERAEASARAAAGTRLTALDANKSGITRAVETYRALDGGDLTDVRIRSEFVHLGRGGRTAGDRDATWDRERDIASRPPLTKLIAAAGSRALPLYLTALYVAQLQPHASTRTFVNELPNTPRRGVPACWVDLGGMRLISDPPRSPSDNRRRWRRSLNTAIDSLVDYRLVSLTKRSGRAGGYDRFQVLMEDGTQRPYVAAGEGASPKAVVRVPSAFFWNGWHLALTPAEIATLLVIADRTERFRETRRTDAIGDAGVDLKEVVRWSEYGLSDEAYNSVHMLHQLGLIGLIDPMPDRANPLTVGRTVTHVDGSTSMVFENRSRIPFRLIYPPEGRRVDDLFNERAFDVVRQAVVDRTT</sequence>
<dbReference type="Proteomes" id="UP000234662">
    <property type="component" value="Unassembled WGS sequence"/>
</dbReference>
<name>A0A2I1R0G5_9ACTN</name>
<gene>
    <name evidence="1" type="ORF">CYJ73_26170</name>
</gene>
<reference evidence="1 2" key="1">
    <citation type="submission" date="2017-12" db="EMBL/GenBank/DDBJ databases">
        <title>Phylogenetic diversity of female urinary microbiome.</title>
        <authorList>
            <person name="Thomas-White K."/>
            <person name="Wolfe A.J."/>
        </authorList>
    </citation>
    <scope>NUCLEOTIDE SEQUENCE [LARGE SCALE GENOMIC DNA]</scope>
    <source>
        <strain evidence="1 2">UMB0777</strain>
    </source>
</reference>
<comment type="caution">
    <text evidence="1">The sequence shown here is derived from an EMBL/GenBank/DDBJ whole genome shotgun (WGS) entry which is preliminary data.</text>
</comment>
<evidence type="ECO:0000313" key="2">
    <source>
        <dbReference type="Proteomes" id="UP000234662"/>
    </source>
</evidence>
<dbReference type="RefSeq" id="WP_101823354.1">
    <property type="nucleotide sequence ID" value="NZ_PKJC01000061.1"/>
</dbReference>
<protein>
    <submittedName>
        <fullName evidence="1">Uncharacterized protein</fullName>
    </submittedName>
</protein>
<dbReference type="AlphaFoldDB" id="A0A2I1R0G5"/>
<dbReference type="EMBL" id="PKJC01000061">
    <property type="protein sequence ID" value="PKZ62623.1"/>
    <property type="molecule type" value="Genomic_DNA"/>
</dbReference>
<organism evidence="1 2">
    <name type="scientific">Gordonia terrae</name>
    <dbReference type="NCBI Taxonomy" id="2055"/>
    <lineage>
        <taxon>Bacteria</taxon>
        <taxon>Bacillati</taxon>
        <taxon>Actinomycetota</taxon>
        <taxon>Actinomycetes</taxon>
        <taxon>Mycobacteriales</taxon>
        <taxon>Gordoniaceae</taxon>
        <taxon>Gordonia</taxon>
    </lineage>
</organism>
<evidence type="ECO:0000313" key="1">
    <source>
        <dbReference type="EMBL" id="PKZ62623.1"/>
    </source>
</evidence>
<proteinExistence type="predicted"/>